<name>A0ABP8GKN4_9BACT</name>
<dbReference type="EMBL" id="BAABGY010000006">
    <property type="protein sequence ID" value="GAA4326142.1"/>
    <property type="molecule type" value="Genomic_DNA"/>
</dbReference>
<keyword evidence="3" id="KW-1185">Reference proteome</keyword>
<feature type="region of interest" description="Disordered" evidence="1">
    <location>
        <begin position="1"/>
        <end position="23"/>
    </location>
</feature>
<evidence type="ECO:0000313" key="2">
    <source>
        <dbReference type="EMBL" id="GAA4326142.1"/>
    </source>
</evidence>
<sequence>MPREDGWFKKGNKGKPKGAKHRSTAEIREFIQKVVDNNLERLEEDLDRMGPTARWMILDKISKYFLPTLSKNENQNTTDGQVTIKVEYADQPPTSLMIDPAIEVPTPLAIPDQDLLQEPPF</sequence>
<proteinExistence type="predicted"/>
<dbReference type="RefSeq" id="WP_345254705.1">
    <property type="nucleotide sequence ID" value="NZ_BAABGY010000006.1"/>
</dbReference>
<accession>A0ABP8GKN4</accession>
<feature type="compositionally biased region" description="Basic residues" evidence="1">
    <location>
        <begin position="10"/>
        <end position="22"/>
    </location>
</feature>
<organism evidence="2 3">
    <name type="scientific">Flaviaesturariibacter amylovorans</name>
    <dbReference type="NCBI Taxonomy" id="1084520"/>
    <lineage>
        <taxon>Bacteria</taxon>
        <taxon>Pseudomonadati</taxon>
        <taxon>Bacteroidota</taxon>
        <taxon>Chitinophagia</taxon>
        <taxon>Chitinophagales</taxon>
        <taxon>Chitinophagaceae</taxon>
        <taxon>Flaviaestuariibacter</taxon>
    </lineage>
</organism>
<dbReference type="Proteomes" id="UP001501725">
    <property type="component" value="Unassembled WGS sequence"/>
</dbReference>
<comment type="caution">
    <text evidence="2">The sequence shown here is derived from an EMBL/GenBank/DDBJ whole genome shotgun (WGS) entry which is preliminary data.</text>
</comment>
<reference evidence="3" key="1">
    <citation type="journal article" date="2019" name="Int. J. Syst. Evol. Microbiol.">
        <title>The Global Catalogue of Microorganisms (GCM) 10K type strain sequencing project: providing services to taxonomists for standard genome sequencing and annotation.</title>
        <authorList>
            <consortium name="The Broad Institute Genomics Platform"/>
            <consortium name="The Broad Institute Genome Sequencing Center for Infectious Disease"/>
            <person name="Wu L."/>
            <person name="Ma J."/>
        </authorList>
    </citation>
    <scope>NUCLEOTIDE SEQUENCE [LARGE SCALE GENOMIC DNA]</scope>
    <source>
        <strain evidence="3">JCM 17919</strain>
    </source>
</reference>
<evidence type="ECO:0000313" key="3">
    <source>
        <dbReference type="Proteomes" id="UP001501725"/>
    </source>
</evidence>
<evidence type="ECO:0000256" key="1">
    <source>
        <dbReference type="SAM" id="MobiDB-lite"/>
    </source>
</evidence>
<gene>
    <name evidence="2" type="ORF">GCM10023184_14620</name>
</gene>
<protein>
    <submittedName>
        <fullName evidence="2">Uncharacterized protein</fullName>
    </submittedName>
</protein>